<keyword evidence="2" id="KW-0812">Transmembrane</keyword>
<evidence type="ECO:0000313" key="6">
    <source>
        <dbReference type="EMBL" id="GAK49541.1"/>
    </source>
</evidence>
<evidence type="ECO:0000256" key="4">
    <source>
        <dbReference type="ARBA" id="ARBA00023136"/>
    </source>
</evidence>
<dbReference type="AlphaFoldDB" id="A0A0S6VQS0"/>
<dbReference type="Pfam" id="PF06803">
    <property type="entry name" value="DUF1232"/>
    <property type="match status" value="1"/>
</dbReference>
<organism evidence="6">
    <name type="scientific">Candidatus Moduliflexus flocculans</name>
    <dbReference type="NCBI Taxonomy" id="1499966"/>
    <lineage>
        <taxon>Bacteria</taxon>
        <taxon>Candidatus Moduliflexota</taxon>
        <taxon>Candidatus Moduliflexia</taxon>
        <taxon>Candidatus Moduliflexales</taxon>
        <taxon>Candidatus Moduliflexaceae</taxon>
    </lineage>
</organism>
<feature type="domain" description="DUF1232" evidence="5">
    <location>
        <begin position="29"/>
        <end position="63"/>
    </location>
</feature>
<keyword evidence="3" id="KW-1133">Transmembrane helix</keyword>
<dbReference type="STRING" id="1499966.U14_00764"/>
<keyword evidence="4" id="KW-0472">Membrane</keyword>
<dbReference type="GO" id="GO:0012505">
    <property type="term" value="C:endomembrane system"/>
    <property type="evidence" value="ECO:0007669"/>
    <property type="project" value="UniProtKB-SubCell"/>
</dbReference>
<reference evidence="6" key="1">
    <citation type="journal article" date="2015" name="PeerJ">
        <title>First genomic representation of candidate bacterial phylum KSB3 points to enhanced environmental sensing as a trigger of wastewater bulking.</title>
        <authorList>
            <person name="Sekiguchi Y."/>
            <person name="Ohashi A."/>
            <person name="Parks D.H."/>
            <person name="Yamauchi T."/>
            <person name="Tyson G.W."/>
            <person name="Hugenholtz P."/>
        </authorList>
    </citation>
    <scope>NUCLEOTIDE SEQUENCE [LARGE SCALE GENOMIC DNA]</scope>
</reference>
<evidence type="ECO:0000259" key="5">
    <source>
        <dbReference type="Pfam" id="PF06803"/>
    </source>
</evidence>
<evidence type="ECO:0000256" key="2">
    <source>
        <dbReference type="ARBA" id="ARBA00022692"/>
    </source>
</evidence>
<dbReference type="HOGENOM" id="CLU_2165977_0_0_0"/>
<name>A0A0S6VQS0_9BACT</name>
<keyword evidence="7" id="KW-1185">Reference proteome</keyword>
<dbReference type="Proteomes" id="UP000030700">
    <property type="component" value="Unassembled WGS sequence"/>
</dbReference>
<dbReference type="EMBL" id="DF820455">
    <property type="protein sequence ID" value="GAK49541.1"/>
    <property type="molecule type" value="Genomic_DNA"/>
</dbReference>
<comment type="subcellular location">
    <subcellularLocation>
        <location evidence="1">Endomembrane system</location>
        <topology evidence="1">Multi-pass membrane protein</topology>
    </subcellularLocation>
</comment>
<accession>A0A0S6VQS0</accession>
<evidence type="ECO:0000256" key="1">
    <source>
        <dbReference type="ARBA" id="ARBA00004127"/>
    </source>
</evidence>
<gene>
    <name evidence="6" type="ORF">U14_00764</name>
</gene>
<evidence type="ECO:0000256" key="3">
    <source>
        <dbReference type="ARBA" id="ARBA00022989"/>
    </source>
</evidence>
<dbReference type="InterPro" id="IPR010652">
    <property type="entry name" value="DUF1232"/>
</dbReference>
<sequence>MMLFALLLPDLVRLMIKLLEDARVSLFDKIFIAGVLLYVISPIDFLPEILAGPFGIVEDLLLAGIMLVRLVGNPSNAEAIQEHWNGDPEIIPKIQRLNQHFKRFLTRRFR</sequence>
<proteinExistence type="predicted"/>
<protein>
    <recommendedName>
        <fullName evidence="5">DUF1232 domain-containing protein</fullName>
    </recommendedName>
</protein>
<evidence type="ECO:0000313" key="7">
    <source>
        <dbReference type="Proteomes" id="UP000030700"/>
    </source>
</evidence>